<comment type="caution">
    <text evidence="2">The sequence shown here is derived from an EMBL/GenBank/DDBJ whole genome shotgun (WGS) entry which is preliminary data.</text>
</comment>
<organism evidence="2 3">
    <name type="scientific">Rubus argutus</name>
    <name type="common">Southern blackberry</name>
    <dbReference type="NCBI Taxonomy" id="59490"/>
    <lineage>
        <taxon>Eukaryota</taxon>
        <taxon>Viridiplantae</taxon>
        <taxon>Streptophyta</taxon>
        <taxon>Embryophyta</taxon>
        <taxon>Tracheophyta</taxon>
        <taxon>Spermatophyta</taxon>
        <taxon>Magnoliopsida</taxon>
        <taxon>eudicotyledons</taxon>
        <taxon>Gunneridae</taxon>
        <taxon>Pentapetalae</taxon>
        <taxon>rosids</taxon>
        <taxon>fabids</taxon>
        <taxon>Rosales</taxon>
        <taxon>Rosaceae</taxon>
        <taxon>Rosoideae</taxon>
        <taxon>Rosoideae incertae sedis</taxon>
        <taxon>Rubus</taxon>
    </lineage>
</organism>
<keyword evidence="3" id="KW-1185">Reference proteome</keyword>
<dbReference type="AlphaFoldDB" id="A0AAW1W1A5"/>
<evidence type="ECO:0000256" key="1">
    <source>
        <dbReference type="SAM" id="MobiDB-lite"/>
    </source>
</evidence>
<protein>
    <submittedName>
        <fullName evidence="2">Uncharacterized protein</fullName>
    </submittedName>
</protein>
<evidence type="ECO:0000313" key="2">
    <source>
        <dbReference type="EMBL" id="KAK9912460.1"/>
    </source>
</evidence>
<accession>A0AAW1W1A5</accession>
<reference evidence="2 3" key="1">
    <citation type="journal article" date="2023" name="G3 (Bethesda)">
        <title>A chromosome-length genome assembly and annotation of blackberry (Rubus argutus, cv. 'Hillquist').</title>
        <authorList>
            <person name="Bruna T."/>
            <person name="Aryal R."/>
            <person name="Dudchenko O."/>
            <person name="Sargent D.J."/>
            <person name="Mead D."/>
            <person name="Buti M."/>
            <person name="Cavallini A."/>
            <person name="Hytonen T."/>
            <person name="Andres J."/>
            <person name="Pham M."/>
            <person name="Weisz D."/>
            <person name="Mascagni F."/>
            <person name="Usai G."/>
            <person name="Natali L."/>
            <person name="Bassil N."/>
            <person name="Fernandez G.E."/>
            <person name="Lomsadze A."/>
            <person name="Armour M."/>
            <person name="Olukolu B."/>
            <person name="Poorten T."/>
            <person name="Britton C."/>
            <person name="Davik J."/>
            <person name="Ashrafi H."/>
            <person name="Aiden E.L."/>
            <person name="Borodovsky M."/>
            <person name="Worthington M."/>
        </authorList>
    </citation>
    <scope>NUCLEOTIDE SEQUENCE [LARGE SCALE GENOMIC DNA]</scope>
    <source>
        <strain evidence="2">PI 553951</strain>
    </source>
</reference>
<feature type="region of interest" description="Disordered" evidence="1">
    <location>
        <begin position="1"/>
        <end position="24"/>
    </location>
</feature>
<evidence type="ECO:0000313" key="3">
    <source>
        <dbReference type="Proteomes" id="UP001457282"/>
    </source>
</evidence>
<name>A0AAW1W1A5_RUBAR</name>
<dbReference type="Proteomes" id="UP001457282">
    <property type="component" value="Unassembled WGS sequence"/>
</dbReference>
<proteinExistence type="predicted"/>
<sequence length="77" mass="8288">MPLPPPLFDSKPNPDHNPANQFIPQNPRCQAQQRIVAATPDWATSTSNLDFSPSIAEVLGDVGIFAVAGDSVQFNDL</sequence>
<gene>
    <name evidence="2" type="ORF">M0R45_036322</name>
</gene>
<dbReference type="EMBL" id="JBEDUW010000007">
    <property type="protein sequence ID" value="KAK9912460.1"/>
    <property type="molecule type" value="Genomic_DNA"/>
</dbReference>